<dbReference type="AlphaFoldDB" id="A0A6J4HE35"/>
<organism evidence="1">
    <name type="scientific">uncultured Acidimicrobiales bacterium</name>
    <dbReference type="NCBI Taxonomy" id="310071"/>
    <lineage>
        <taxon>Bacteria</taxon>
        <taxon>Bacillati</taxon>
        <taxon>Actinomycetota</taxon>
        <taxon>Acidimicrobiia</taxon>
        <taxon>Acidimicrobiales</taxon>
        <taxon>environmental samples</taxon>
    </lineage>
</organism>
<gene>
    <name evidence="1" type="ORF">AVDCRST_MAG76-512</name>
</gene>
<dbReference type="PANTHER" id="PTHR37816:SF1">
    <property type="entry name" value="TOXIN"/>
    <property type="match status" value="1"/>
</dbReference>
<dbReference type="SUPFAM" id="SSF52540">
    <property type="entry name" value="P-loop containing nucleoside triphosphate hydrolases"/>
    <property type="match status" value="1"/>
</dbReference>
<evidence type="ECO:0008006" key="2">
    <source>
        <dbReference type="Google" id="ProtNLM"/>
    </source>
</evidence>
<accession>A0A6J4HE35</accession>
<dbReference type="InterPro" id="IPR027417">
    <property type="entry name" value="P-loop_NTPase"/>
</dbReference>
<dbReference type="PANTHER" id="PTHR37816">
    <property type="entry name" value="YALI0E33011P"/>
    <property type="match status" value="1"/>
</dbReference>
<protein>
    <recommendedName>
        <fullName evidence="2">Adenylate kinase</fullName>
    </recommendedName>
</protein>
<dbReference type="InterPro" id="IPR052922">
    <property type="entry name" value="Cytidylate_Kinase-2"/>
</dbReference>
<sequence>MLGMGGAGKSVLARRLGAAWELPVVHLDAVFWGPGWRATPPEMWRGVVAGLAGGDRWVIEGGYPEVLDLVLARAELAVFLDLPRRVTIPRLVLRPLRRRDRNRGDLPRGLRHVVDRENLGWAWRWPDRDRPVVLTALGGFGGETVVLRSRRAFRRWCRTRSL</sequence>
<name>A0A6J4HE35_9ACTN</name>
<dbReference type="EMBL" id="CADCSZ010000033">
    <property type="protein sequence ID" value="CAA9219020.1"/>
    <property type="molecule type" value="Genomic_DNA"/>
</dbReference>
<evidence type="ECO:0000313" key="1">
    <source>
        <dbReference type="EMBL" id="CAA9219020.1"/>
    </source>
</evidence>
<dbReference type="Gene3D" id="3.40.50.300">
    <property type="entry name" value="P-loop containing nucleotide triphosphate hydrolases"/>
    <property type="match status" value="1"/>
</dbReference>
<proteinExistence type="predicted"/>
<reference evidence="1" key="1">
    <citation type="submission" date="2020-02" db="EMBL/GenBank/DDBJ databases">
        <authorList>
            <person name="Meier V. D."/>
        </authorList>
    </citation>
    <scope>NUCLEOTIDE SEQUENCE</scope>
    <source>
        <strain evidence="1">AVDCRST_MAG76</strain>
    </source>
</reference>